<dbReference type="NCBIfam" id="TIGR04409">
    <property type="entry name" value="LptC_YrbK"/>
    <property type="match status" value="1"/>
</dbReference>
<dbReference type="InterPro" id="IPR026265">
    <property type="entry name" value="LptC"/>
</dbReference>
<name>A0A0M6W9I2_9GAMM</name>
<dbReference type="GO" id="GO:0005886">
    <property type="term" value="C:plasma membrane"/>
    <property type="evidence" value="ECO:0007669"/>
    <property type="project" value="UniProtKB-SubCell"/>
</dbReference>
<dbReference type="PANTHER" id="PTHR37481:SF1">
    <property type="entry name" value="LIPOPOLYSACCHARIDE EXPORT SYSTEM PROTEIN LPTC"/>
    <property type="match status" value="1"/>
</dbReference>
<dbReference type="InterPro" id="IPR010664">
    <property type="entry name" value="LipoPS_assembly_LptC-rel"/>
</dbReference>
<evidence type="ECO:0000313" key="8">
    <source>
        <dbReference type="Proteomes" id="UP000242301"/>
    </source>
</evidence>
<keyword evidence="5 6" id="KW-0472">Membrane</keyword>
<dbReference type="Pfam" id="PF06835">
    <property type="entry name" value="LptC"/>
    <property type="match status" value="1"/>
</dbReference>
<keyword evidence="2 6" id="KW-0997">Cell inner membrane</keyword>
<evidence type="ECO:0000256" key="3">
    <source>
        <dbReference type="ARBA" id="ARBA00022692"/>
    </source>
</evidence>
<keyword evidence="8" id="KW-1185">Reference proteome</keyword>
<proteinExistence type="inferred from homology"/>
<dbReference type="EMBL" id="CVRF01000001">
    <property type="protein sequence ID" value="CRK85591.1"/>
    <property type="molecule type" value="Genomic_DNA"/>
</dbReference>
<dbReference type="STRING" id="1715285.SOFFGTOCOR_0151"/>
<dbReference type="Gene3D" id="2.60.450.10">
    <property type="entry name" value="Lipopolysaccharide (LPS) transport protein A like domain"/>
    <property type="match status" value="1"/>
</dbReference>
<evidence type="ECO:0000256" key="6">
    <source>
        <dbReference type="PIRNR" id="PIRNR028513"/>
    </source>
</evidence>
<dbReference type="PANTHER" id="PTHR37481">
    <property type="entry name" value="LIPOPOLYSACCHARIDE EXPORT SYSTEM PROTEIN LPTC"/>
    <property type="match status" value="1"/>
</dbReference>
<sequence length="191" mass="22166">MSKTKKILSLFLFFITIFLIVLNSNEKNASIKIHKEPYNIKPDYQINNSITFIYAKNGNLIYKFISKKIDSYTEKKYIWFSDPILISYNKSGKTNWIIKGFKAKLTNIKMLYFYDDIEFNSLKKKSFIQKISTKNAILNLNTQELSSKSQAIIIGNNLNSSGTGIQINLRTETAELIKDVKTYFKIITKNE</sequence>
<keyword evidence="4" id="KW-1133">Transmembrane helix</keyword>
<comment type="subcellular location">
    <subcellularLocation>
        <location evidence="6">Cell inner membrane</location>
    </subcellularLocation>
</comment>
<comment type="function">
    <text evidence="6">Required for the translocation of lipopolysaccharide (LPS) from the inner membrane to the outer membrane.</text>
</comment>
<dbReference type="InterPro" id="IPR052363">
    <property type="entry name" value="LPS_export_LptC"/>
</dbReference>
<comment type="similarity">
    <text evidence="6">Belongs to the LptC family.</text>
</comment>
<reference evidence="8" key="1">
    <citation type="submission" date="2015-05" db="EMBL/GenBank/DDBJ databases">
        <authorList>
            <person name="Manzano-Marin A."/>
        </authorList>
    </citation>
    <scope>NUCLEOTIDE SEQUENCE [LARGE SCALE GENOMIC DNA]</scope>
    <source>
        <strain evidence="8">officinalis</strain>
    </source>
</reference>
<dbReference type="GO" id="GO:0017089">
    <property type="term" value="F:glycolipid transfer activity"/>
    <property type="evidence" value="ECO:0007669"/>
    <property type="project" value="TreeGrafter"/>
</dbReference>
<organism evidence="7 8">
    <name type="scientific">Candidatus Providencia siddallii</name>
    <dbReference type="NCBI Taxonomy" id="1715285"/>
    <lineage>
        <taxon>Bacteria</taxon>
        <taxon>Pseudomonadati</taxon>
        <taxon>Pseudomonadota</taxon>
        <taxon>Gammaproteobacteria</taxon>
        <taxon>Enterobacterales</taxon>
        <taxon>Morganellaceae</taxon>
        <taxon>Providencia</taxon>
    </lineage>
</organism>
<dbReference type="GO" id="GO:0015221">
    <property type="term" value="F:lipopolysaccharide transmembrane transporter activity"/>
    <property type="evidence" value="ECO:0007669"/>
    <property type="project" value="InterPro"/>
</dbReference>
<dbReference type="GO" id="GO:0030288">
    <property type="term" value="C:outer membrane-bounded periplasmic space"/>
    <property type="evidence" value="ECO:0007669"/>
    <property type="project" value="TreeGrafter"/>
</dbReference>
<evidence type="ECO:0000256" key="5">
    <source>
        <dbReference type="ARBA" id="ARBA00023136"/>
    </source>
</evidence>
<gene>
    <name evidence="7" type="primary">lptC</name>
    <name evidence="7" type="ORF">SOFFGTOCOR_0151</name>
</gene>
<accession>A0A0M6W9I2</accession>
<protein>
    <recommendedName>
        <fullName evidence="6">Lipopolysaccharide export system protein LptC</fullName>
    </recommendedName>
</protein>
<keyword evidence="1 6" id="KW-1003">Cell membrane</keyword>
<evidence type="ECO:0000256" key="2">
    <source>
        <dbReference type="ARBA" id="ARBA00022519"/>
    </source>
</evidence>
<keyword evidence="3" id="KW-0812">Transmembrane</keyword>
<dbReference type="PIRSF" id="PIRSF028513">
    <property type="entry name" value="LptC"/>
    <property type="match status" value="1"/>
</dbReference>
<dbReference type="Proteomes" id="UP000242301">
    <property type="component" value="Unassembled WGS sequence"/>
</dbReference>
<evidence type="ECO:0000313" key="7">
    <source>
        <dbReference type="EMBL" id="CRK85591.1"/>
    </source>
</evidence>
<evidence type="ECO:0000256" key="1">
    <source>
        <dbReference type="ARBA" id="ARBA00022475"/>
    </source>
</evidence>
<dbReference type="AlphaFoldDB" id="A0A0M6W9I2"/>
<evidence type="ECO:0000256" key="4">
    <source>
        <dbReference type="ARBA" id="ARBA00022989"/>
    </source>
</evidence>